<feature type="transmembrane region" description="Helical" evidence="1">
    <location>
        <begin position="196"/>
        <end position="218"/>
    </location>
</feature>
<dbReference type="NCBIfam" id="TIGR00056">
    <property type="entry name" value="MlaE family lipid ABC transporter permease subunit"/>
    <property type="match status" value="1"/>
</dbReference>
<protein>
    <submittedName>
        <fullName evidence="2">Phospholipid/cholesterol/gamma-HCH transport system permease protein</fullName>
    </submittedName>
</protein>
<feature type="transmembrane region" description="Helical" evidence="1">
    <location>
        <begin position="265"/>
        <end position="288"/>
    </location>
</feature>
<evidence type="ECO:0000313" key="2">
    <source>
        <dbReference type="EMBL" id="SFD22056.1"/>
    </source>
</evidence>
<dbReference type="InterPro" id="IPR003453">
    <property type="entry name" value="ABC_MlaE_roteobac"/>
</dbReference>
<feature type="transmembrane region" description="Helical" evidence="1">
    <location>
        <begin position="86"/>
        <end position="111"/>
    </location>
</feature>
<dbReference type="Proteomes" id="UP000198611">
    <property type="component" value="Unassembled WGS sequence"/>
</dbReference>
<keyword evidence="1" id="KW-0997">Cell inner membrane</keyword>
<dbReference type="PANTHER" id="PTHR30188:SF3">
    <property type="entry name" value="ABC TRANSPORTER PERMEASE"/>
    <property type="match status" value="1"/>
</dbReference>
<feature type="transmembrane region" description="Helical" evidence="1">
    <location>
        <begin position="45"/>
        <end position="65"/>
    </location>
</feature>
<proteinExistence type="inferred from homology"/>
<feature type="transmembrane region" description="Helical" evidence="1">
    <location>
        <begin position="171"/>
        <end position="190"/>
    </location>
</feature>
<dbReference type="EMBL" id="FOMJ01000003">
    <property type="protein sequence ID" value="SFD22056.1"/>
    <property type="molecule type" value="Genomic_DNA"/>
</dbReference>
<keyword evidence="1" id="KW-0812">Transmembrane</keyword>
<accession>A0A1I1QIY7</accession>
<dbReference type="InterPro" id="IPR030802">
    <property type="entry name" value="Permease_MalE"/>
</dbReference>
<evidence type="ECO:0000256" key="1">
    <source>
        <dbReference type="RuleBase" id="RU362044"/>
    </source>
</evidence>
<organism evidence="2 3">
    <name type="scientific">Thiohalospira halophila DSM 15071</name>
    <dbReference type="NCBI Taxonomy" id="1123397"/>
    <lineage>
        <taxon>Bacteria</taxon>
        <taxon>Pseudomonadati</taxon>
        <taxon>Pseudomonadota</taxon>
        <taxon>Gammaproteobacteria</taxon>
        <taxon>Thiohalospirales</taxon>
        <taxon>Thiohalospiraceae</taxon>
        <taxon>Thiohalospira</taxon>
    </lineage>
</organism>
<dbReference type="PANTHER" id="PTHR30188">
    <property type="entry name" value="ABC TRANSPORTER PERMEASE PROTEIN-RELATED"/>
    <property type="match status" value="1"/>
</dbReference>
<keyword evidence="1" id="KW-1133">Transmembrane helix</keyword>
<keyword evidence="1" id="KW-1003">Cell membrane</keyword>
<dbReference type="GO" id="GO:0043190">
    <property type="term" value="C:ATP-binding cassette (ABC) transporter complex"/>
    <property type="evidence" value="ECO:0007669"/>
    <property type="project" value="InterPro"/>
</dbReference>
<keyword evidence="1" id="KW-0472">Membrane</keyword>
<feature type="transmembrane region" description="Helical" evidence="1">
    <location>
        <begin position="131"/>
        <end position="150"/>
    </location>
</feature>
<dbReference type="GO" id="GO:0005548">
    <property type="term" value="F:phospholipid transporter activity"/>
    <property type="evidence" value="ECO:0007669"/>
    <property type="project" value="TreeGrafter"/>
</dbReference>
<reference evidence="2 3" key="1">
    <citation type="submission" date="2016-10" db="EMBL/GenBank/DDBJ databases">
        <authorList>
            <person name="de Groot N.N."/>
        </authorList>
    </citation>
    <scope>NUCLEOTIDE SEQUENCE [LARGE SCALE GENOMIC DNA]</scope>
    <source>
        <strain evidence="2 3">HL3</strain>
    </source>
</reference>
<sequence length="293" mass="30711">MIAEAGDLRQQLLDLVDETPPAPKPARRRFRPISRLGERALDHVGAGRALLAFLGAVALAALPALRHPRQLQPTAISDEMVRAGVQALPITGLLAFLVGIVVAYQGGAVLAPYGATTFMVELVGNVQLRELGPILVAVIVAGRTGSAYAAELGTMRVTGEIDALRTMGVNPLHALVLPRLIALMVVLPLVTLWADAAGLAGGILTAGLLFGLEPAVFIARMPEAIWNSSLWLGLIKAPVFAMLVAITGCHHGLQVRGSAAEVGRATTVAVVQAIFLVIVTDALFSVAFQQLDL</sequence>
<gene>
    <name evidence="2" type="ORF">SAMN05660831_01122</name>
</gene>
<feature type="transmembrane region" description="Helical" evidence="1">
    <location>
        <begin position="230"/>
        <end position="253"/>
    </location>
</feature>
<name>A0A1I1QIY7_9GAMM</name>
<dbReference type="AlphaFoldDB" id="A0A1I1QIY7"/>
<evidence type="ECO:0000313" key="3">
    <source>
        <dbReference type="Proteomes" id="UP000198611"/>
    </source>
</evidence>
<comment type="similarity">
    <text evidence="1">Belongs to the MlaE permease family.</text>
</comment>
<keyword evidence="3" id="KW-1185">Reference proteome</keyword>
<comment type="subcellular location">
    <subcellularLocation>
        <location evidence="1">Cell inner membrane</location>
        <topology evidence="1">Multi-pass membrane protein</topology>
    </subcellularLocation>
</comment>
<dbReference type="STRING" id="1123397.SAMN05660831_01122"/>
<dbReference type="Pfam" id="PF02405">
    <property type="entry name" value="MlaE"/>
    <property type="match status" value="1"/>
</dbReference>
<dbReference type="OrthoDB" id="9810518at2"/>